<comment type="subcellular location">
    <subcellularLocation>
        <location evidence="1">Cell membrane</location>
        <topology evidence="1">Multi-pass membrane protein</topology>
    </subcellularLocation>
</comment>
<keyword evidence="10 11" id="KW-0472">Membrane</keyword>
<feature type="transmembrane region" description="Helical" evidence="11">
    <location>
        <begin position="289"/>
        <end position="310"/>
    </location>
</feature>
<dbReference type="Pfam" id="PF01544">
    <property type="entry name" value="CorA"/>
    <property type="match status" value="1"/>
</dbReference>
<evidence type="ECO:0000256" key="4">
    <source>
        <dbReference type="ARBA" id="ARBA00022475"/>
    </source>
</evidence>
<evidence type="ECO:0000256" key="11">
    <source>
        <dbReference type="SAM" id="Phobius"/>
    </source>
</evidence>
<proteinExistence type="inferred from homology"/>
<dbReference type="InterPro" id="IPR045863">
    <property type="entry name" value="CorA_TM1_TM2"/>
</dbReference>
<evidence type="ECO:0000256" key="7">
    <source>
        <dbReference type="ARBA" id="ARBA00022833"/>
    </source>
</evidence>
<keyword evidence="5" id="KW-0997">Cell inner membrane</keyword>
<keyword evidence="3" id="KW-0813">Transport</keyword>
<dbReference type="GO" id="GO:0005886">
    <property type="term" value="C:plasma membrane"/>
    <property type="evidence" value="ECO:0007669"/>
    <property type="project" value="UniProtKB-SubCell"/>
</dbReference>
<keyword evidence="7" id="KW-0862">Zinc</keyword>
<dbReference type="Gene3D" id="1.20.58.340">
    <property type="entry name" value="Magnesium transport protein CorA, transmembrane region"/>
    <property type="match status" value="2"/>
</dbReference>
<evidence type="ECO:0000256" key="5">
    <source>
        <dbReference type="ARBA" id="ARBA00022519"/>
    </source>
</evidence>
<evidence type="ECO:0000256" key="10">
    <source>
        <dbReference type="ARBA" id="ARBA00023136"/>
    </source>
</evidence>
<dbReference type="Gene3D" id="3.30.460.20">
    <property type="entry name" value="CorA soluble domain-like"/>
    <property type="match status" value="1"/>
</dbReference>
<dbReference type="EMBL" id="CP060731">
    <property type="protein sequence ID" value="QNN78255.1"/>
    <property type="molecule type" value="Genomic_DNA"/>
</dbReference>
<evidence type="ECO:0000256" key="6">
    <source>
        <dbReference type="ARBA" id="ARBA00022692"/>
    </source>
</evidence>
<organism evidence="12 13">
    <name type="scientific">Pseudoxanthomonas mexicana</name>
    <dbReference type="NCBI Taxonomy" id="128785"/>
    <lineage>
        <taxon>Bacteria</taxon>
        <taxon>Pseudomonadati</taxon>
        <taxon>Pseudomonadota</taxon>
        <taxon>Gammaproteobacteria</taxon>
        <taxon>Lysobacterales</taxon>
        <taxon>Lysobacteraceae</taxon>
        <taxon>Pseudoxanthomonas</taxon>
    </lineage>
</organism>
<evidence type="ECO:0000313" key="12">
    <source>
        <dbReference type="EMBL" id="QNN78255.1"/>
    </source>
</evidence>
<dbReference type="SUPFAM" id="SSF144083">
    <property type="entry name" value="Magnesium transport protein CorA, transmembrane region"/>
    <property type="match status" value="1"/>
</dbReference>
<dbReference type="RefSeq" id="WP_187573680.1">
    <property type="nucleotide sequence ID" value="NZ_CP060731.1"/>
</dbReference>
<evidence type="ECO:0000256" key="9">
    <source>
        <dbReference type="ARBA" id="ARBA00023065"/>
    </source>
</evidence>
<feature type="transmembrane region" description="Helical" evidence="11">
    <location>
        <begin position="322"/>
        <end position="343"/>
    </location>
</feature>
<dbReference type="GO" id="GO:0015095">
    <property type="term" value="F:magnesium ion transmembrane transporter activity"/>
    <property type="evidence" value="ECO:0007669"/>
    <property type="project" value="TreeGrafter"/>
</dbReference>
<dbReference type="Proteomes" id="UP000515838">
    <property type="component" value="Chromosome"/>
</dbReference>
<keyword evidence="4" id="KW-1003">Cell membrane</keyword>
<dbReference type="GO" id="GO:0000287">
    <property type="term" value="F:magnesium ion binding"/>
    <property type="evidence" value="ECO:0007669"/>
    <property type="project" value="TreeGrafter"/>
</dbReference>
<comment type="similarity">
    <text evidence="2">Belongs to the CorA metal ion transporter (MIT) (TC 1.A.35) family.</text>
</comment>
<keyword evidence="8 11" id="KW-1133">Transmembrane helix</keyword>
<dbReference type="AlphaFoldDB" id="A0A7G9TDT0"/>
<evidence type="ECO:0000256" key="1">
    <source>
        <dbReference type="ARBA" id="ARBA00004651"/>
    </source>
</evidence>
<protein>
    <submittedName>
        <fullName evidence="12">Cobalt transporter</fullName>
    </submittedName>
</protein>
<evidence type="ECO:0000256" key="3">
    <source>
        <dbReference type="ARBA" id="ARBA00022448"/>
    </source>
</evidence>
<evidence type="ECO:0000256" key="8">
    <source>
        <dbReference type="ARBA" id="ARBA00022989"/>
    </source>
</evidence>
<dbReference type="InterPro" id="IPR045861">
    <property type="entry name" value="CorA_cytoplasmic_dom"/>
</dbReference>
<gene>
    <name evidence="12" type="ORF">IAE60_02105</name>
</gene>
<dbReference type="PANTHER" id="PTHR46494:SF3">
    <property type="entry name" value="ZINC TRANSPORT PROTEIN ZNTB"/>
    <property type="match status" value="1"/>
</dbReference>
<dbReference type="PANTHER" id="PTHR46494">
    <property type="entry name" value="CORA FAMILY METAL ION TRANSPORTER (EUROFUNG)"/>
    <property type="match status" value="1"/>
</dbReference>
<keyword evidence="6 11" id="KW-0812">Transmembrane</keyword>
<dbReference type="InterPro" id="IPR002523">
    <property type="entry name" value="MgTranspt_CorA/ZnTranspt_ZntB"/>
</dbReference>
<keyword evidence="9" id="KW-0406">Ion transport</keyword>
<sequence length="352" mass="38394">MATPHDHPASLPASAGWSAALWLYRFDGDGRAHPCDAATYDAGTLRRPPGDDWHWLHLDLSDVRSAQIVALLALPEEAQATLLSPDTHVNLQLEDTVAHGVFVDWVHQRGVDPAAEGQLRGDDGIGWLHFAMAGRLLVTARRQALRSLEAARRAVVAGAAADSPVRLLEMVAARFADTVERSSDGLSVRLDRIEDRVLADSIGEERRDLAQLRHQTVRLHRPLTAMRRVLKPFEQRHAGDADDALLAAIARLNQRFDDLDGDVGTLQERARLLQDEVAAKLAERTNRHLYVLSMITALLLPPSLVAGLFGMNLPGLPFAHSAHGLAFALLLGAASSVGVYLLLRRMGVARST</sequence>
<accession>A0A7G9TDT0</accession>
<dbReference type="SUPFAM" id="SSF143865">
    <property type="entry name" value="CorA soluble domain-like"/>
    <property type="match status" value="1"/>
</dbReference>
<evidence type="ECO:0000256" key="2">
    <source>
        <dbReference type="ARBA" id="ARBA00009765"/>
    </source>
</evidence>
<dbReference type="GeneID" id="81469740"/>
<dbReference type="GO" id="GO:0050897">
    <property type="term" value="F:cobalt ion binding"/>
    <property type="evidence" value="ECO:0007669"/>
    <property type="project" value="TreeGrafter"/>
</dbReference>
<name>A0A7G9TDT0_PSEMX</name>
<reference evidence="12 13" key="1">
    <citation type="submission" date="2020-08" db="EMBL/GenBank/DDBJ databases">
        <title>Streptomycin Non-resistant strain, P. mexicana.</title>
        <authorList>
            <person name="Ganesh-Kumar S."/>
            <person name="Zhe T."/>
            <person name="Yu Z."/>
            <person name="Min Y."/>
        </authorList>
    </citation>
    <scope>NUCLEOTIDE SEQUENCE [LARGE SCALE GENOMIC DNA]</scope>
    <source>
        <strain evidence="12 13">GTZY2</strain>
    </source>
</reference>
<evidence type="ECO:0000313" key="13">
    <source>
        <dbReference type="Proteomes" id="UP000515838"/>
    </source>
</evidence>
<dbReference type="GO" id="GO:0015087">
    <property type="term" value="F:cobalt ion transmembrane transporter activity"/>
    <property type="evidence" value="ECO:0007669"/>
    <property type="project" value="TreeGrafter"/>
</dbReference>